<feature type="domain" description="Chorismate-utilising enzyme C-terminal" evidence="1">
    <location>
        <begin position="104"/>
        <end position="356"/>
    </location>
</feature>
<dbReference type="KEGG" id="mkc:kam1_2047"/>
<dbReference type="Pfam" id="PF00425">
    <property type="entry name" value="Chorismate_bind"/>
    <property type="match status" value="1"/>
</dbReference>
<dbReference type="PANTHER" id="PTHR11236">
    <property type="entry name" value="AMINOBENZOATE/ANTHRANILATE SYNTHASE"/>
    <property type="match status" value="1"/>
</dbReference>
<dbReference type="PRINTS" id="PR00095">
    <property type="entry name" value="ANTSNTHASEI"/>
</dbReference>
<dbReference type="GO" id="GO:0005524">
    <property type="term" value="F:ATP binding"/>
    <property type="evidence" value="ECO:0007669"/>
    <property type="project" value="UniProtKB-KW"/>
</dbReference>
<dbReference type="PANTHER" id="PTHR11236:SF9">
    <property type="entry name" value="ANTHRANILATE SYNTHASE COMPONENT 1"/>
    <property type="match status" value="1"/>
</dbReference>
<dbReference type="EC" id="2.6.1.85" evidence="3"/>
<proteinExistence type="predicted"/>
<organism evidence="3 5">
    <name type="scientific">Methylacidiphilum kamchatkense Kam1</name>
    <dbReference type="NCBI Taxonomy" id="1202785"/>
    <lineage>
        <taxon>Bacteria</taxon>
        <taxon>Pseudomonadati</taxon>
        <taxon>Verrucomicrobiota</taxon>
        <taxon>Methylacidiphilae</taxon>
        <taxon>Methylacidiphilales</taxon>
        <taxon>Methylacidiphilaceae</taxon>
        <taxon>Methylacidiphilum (ex Ratnadevi et al. 2023)</taxon>
    </lineage>
</organism>
<dbReference type="SUPFAM" id="SSF56322">
    <property type="entry name" value="ADC synthase"/>
    <property type="match status" value="1"/>
</dbReference>
<dbReference type="EMBL" id="CP037899">
    <property type="protein sequence ID" value="QDQ43255.1"/>
    <property type="molecule type" value="Genomic_DNA"/>
</dbReference>
<keyword evidence="3" id="KW-0032">Aminotransferase</keyword>
<evidence type="ECO:0000259" key="1">
    <source>
        <dbReference type="Pfam" id="PF00425"/>
    </source>
</evidence>
<dbReference type="GO" id="GO:0000162">
    <property type="term" value="P:L-tryptophan biosynthetic process"/>
    <property type="evidence" value="ECO:0007669"/>
    <property type="project" value="TreeGrafter"/>
</dbReference>
<dbReference type="Proteomes" id="UP000031594">
    <property type="component" value="Unassembled WGS sequence"/>
</dbReference>
<dbReference type="AlphaFoldDB" id="A0A0C1RTX8"/>
<accession>A0A0C1RTX8</accession>
<dbReference type="Gene3D" id="3.60.120.10">
    <property type="entry name" value="Anthranilate synthase"/>
    <property type="match status" value="1"/>
</dbReference>
<evidence type="ECO:0000313" key="4">
    <source>
        <dbReference type="Proteomes" id="UP000031594"/>
    </source>
</evidence>
<gene>
    <name evidence="2" type="ORF">A946_05960</name>
    <name evidence="3" type="ORF">kam1_2047</name>
</gene>
<keyword evidence="2" id="KW-0547">Nucleotide-binding</keyword>
<sequence length="369" mass="41318">MVVVPTWNEDRGFYYGEKPLFTLSGDQKDWGGVKSVLKELRKIKNGQQGLVGYVGFEGNFWFGFYPCLSLFKDRFKLSAFLKSKKKSKATAFIRPAFFSNTGPQGYASMVAKAKEYIAAGDIYVINLARQISCQWEADPLSVLAFFLHEGKGLGGICYLDDAPQTLVCASPELFLHINGRRMTSKPIKGTRPRNGDRISNRKNLLDLVQSQKEKAELLMITDLVRNDFGKVCHYGTVKVSQLWRITAHPHLYHMHCTIEGILSSAYDMIDAFLSNFPGGSVTGTPKKRAIEIIKELEPNPRGLYSGAIGYFMPQRAAFTMAIRLVVIEKGVATFHVGSGITYDSDPYAEYEETEQKAIFIKSALENCLK</sequence>
<evidence type="ECO:0000313" key="2">
    <source>
        <dbReference type="EMBL" id="KIE58441.1"/>
    </source>
</evidence>
<name>A0A0C1RTX8_9BACT</name>
<dbReference type="Proteomes" id="UP000315925">
    <property type="component" value="Chromosome"/>
</dbReference>
<protein>
    <submittedName>
        <fullName evidence="2">Metal ABC transporter ATP-binding protein</fullName>
    </submittedName>
    <submittedName>
        <fullName evidence="3">Para-aminobenzoate synthetase component 1</fullName>
        <ecNumber evidence="3">2.6.1.85</ecNumber>
    </submittedName>
</protein>
<keyword evidence="4" id="KW-1185">Reference proteome</keyword>
<dbReference type="InterPro" id="IPR005801">
    <property type="entry name" value="ADC_synthase"/>
</dbReference>
<dbReference type="EMBL" id="JQNX01000004">
    <property type="protein sequence ID" value="KIE58441.1"/>
    <property type="molecule type" value="Genomic_DNA"/>
</dbReference>
<evidence type="ECO:0000313" key="3">
    <source>
        <dbReference type="EMBL" id="QDQ43255.1"/>
    </source>
</evidence>
<dbReference type="OrthoDB" id="9803598at2"/>
<dbReference type="InterPro" id="IPR019999">
    <property type="entry name" value="Anth_synth_I-like"/>
</dbReference>
<dbReference type="RefSeq" id="WP_039721418.1">
    <property type="nucleotide sequence ID" value="NZ_CP037899.1"/>
</dbReference>
<reference evidence="5" key="3">
    <citation type="submission" date="2019-03" db="EMBL/GenBank/DDBJ databases">
        <title>Complete genome of Methylacidiphilum kamchatkense Kam1.</title>
        <authorList>
            <person name="Kruse T."/>
            <person name="Murarilal Ratnadevi C."/>
            <person name="Erikstad H.-A."/>
            <person name="Birkeland N.-K."/>
        </authorList>
    </citation>
    <scope>NUCLEOTIDE SEQUENCE [LARGE SCALE GENOMIC DNA]</scope>
    <source>
        <strain evidence="5">kam1</strain>
    </source>
</reference>
<evidence type="ECO:0000313" key="5">
    <source>
        <dbReference type="Proteomes" id="UP000315925"/>
    </source>
</evidence>
<dbReference type="GO" id="GO:0046820">
    <property type="term" value="F:4-amino-4-deoxychorismate synthase activity"/>
    <property type="evidence" value="ECO:0007669"/>
    <property type="project" value="UniProtKB-EC"/>
</dbReference>
<reference evidence="3" key="2">
    <citation type="journal article" date="2019" name="BMC Genomics">
        <title>Complete genome sequence analysis of the thermoacidophilic verrucomicrobial methanotroph 'Candidatus Methylacidiphilum kamchatkense' strain Kam1 and comparison with its closest relatives.</title>
        <authorList>
            <person name="Kruse T."/>
            <person name="Ratnadevi C.M."/>
            <person name="Erikstad H.A."/>
            <person name="Birkeland N.K."/>
        </authorList>
    </citation>
    <scope>NUCLEOTIDE SEQUENCE</scope>
    <source>
        <strain evidence="3">Kam1</strain>
    </source>
</reference>
<keyword evidence="3" id="KW-0808">Transferase</keyword>
<dbReference type="InterPro" id="IPR015890">
    <property type="entry name" value="Chorismate_C"/>
</dbReference>
<reference evidence="2 4" key="1">
    <citation type="submission" date="2014-08" db="EMBL/GenBank/DDBJ databases">
        <title>Methylacidiphilum kamchatkense strain Kam1 draft genome sequence.</title>
        <authorList>
            <person name="Birkeland N.-K."/>
            <person name="Erikstad H.A."/>
        </authorList>
    </citation>
    <scope>NUCLEOTIDE SEQUENCE [LARGE SCALE GENOMIC DNA]</scope>
    <source>
        <strain evidence="2 4">Kam1</strain>
    </source>
</reference>
<keyword evidence="2" id="KW-0067">ATP-binding</keyword>
<dbReference type="STRING" id="1202785.A946_05960"/>